<evidence type="ECO:0000313" key="13">
    <source>
        <dbReference type="EMBL" id="ELP30889.1"/>
    </source>
</evidence>
<gene>
    <name evidence="13" type="ORF">RBSWK_05155</name>
</gene>
<evidence type="ECO:0000256" key="4">
    <source>
        <dbReference type="ARBA" id="ARBA00022729"/>
    </source>
</evidence>
<evidence type="ECO:0000256" key="8">
    <source>
        <dbReference type="ARBA" id="ARBA00023180"/>
    </source>
</evidence>
<feature type="transmembrane region" description="Helical" evidence="10">
    <location>
        <begin position="443"/>
        <end position="461"/>
    </location>
</feature>
<protein>
    <recommendedName>
        <fullName evidence="12">Malectin domain-containing protein</fullName>
    </recommendedName>
</protein>
<dbReference type="GO" id="GO:0016020">
    <property type="term" value="C:membrane"/>
    <property type="evidence" value="ECO:0007669"/>
    <property type="project" value="TreeGrafter"/>
</dbReference>
<evidence type="ECO:0000256" key="3">
    <source>
        <dbReference type="ARBA" id="ARBA00022692"/>
    </source>
</evidence>
<dbReference type="PANTHER" id="PTHR13460">
    <property type="match status" value="1"/>
</dbReference>
<keyword evidence="3 10" id="KW-0812">Transmembrane</keyword>
<evidence type="ECO:0000259" key="12">
    <source>
        <dbReference type="Pfam" id="PF11721"/>
    </source>
</evidence>
<evidence type="ECO:0000256" key="7">
    <source>
        <dbReference type="ARBA" id="ARBA00023136"/>
    </source>
</evidence>
<evidence type="ECO:0000256" key="9">
    <source>
        <dbReference type="ARBA" id="ARBA00023277"/>
    </source>
</evidence>
<comment type="caution">
    <text evidence="13">The sequence shown here is derived from an EMBL/GenBank/DDBJ whole genome shotgun (WGS) entry which is preliminary data.</text>
</comment>
<dbReference type="Proteomes" id="UP000010959">
    <property type="component" value="Unassembled WGS sequence"/>
</dbReference>
<accession>L7C9N1</accession>
<keyword evidence="6 10" id="KW-1133">Transmembrane helix</keyword>
<dbReference type="EMBL" id="AMWG01000140">
    <property type="protein sequence ID" value="ELP30889.1"/>
    <property type="molecule type" value="Genomic_DNA"/>
</dbReference>
<dbReference type="Gene3D" id="2.60.120.430">
    <property type="entry name" value="Galactose-binding lectin"/>
    <property type="match status" value="1"/>
</dbReference>
<keyword evidence="4 11" id="KW-0732">Signal</keyword>
<comment type="subcellular location">
    <subcellularLocation>
        <location evidence="1">Endoplasmic reticulum membrane</location>
        <topology evidence="1">Single-pass type I membrane protein</topology>
    </subcellularLocation>
</comment>
<evidence type="ECO:0000256" key="2">
    <source>
        <dbReference type="ARBA" id="ARBA00009141"/>
    </source>
</evidence>
<feature type="transmembrane region" description="Helical" evidence="10">
    <location>
        <begin position="328"/>
        <end position="350"/>
    </location>
</feature>
<dbReference type="GO" id="GO:0030246">
    <property type="term" value="F:carbohydrate binding"/>
    <property type="evidence" value="ECO:0007669"/>
    <property type="project" value="InterPro"/>
</dbReference>
<dbReference type="Pfam" id="PF11721">
    <property type="entry name" value="Malectin"/>
    <property type="match status" value="1"/>
</dbReference>
<comment type="similarity">
    <text evidence="2">Belongs to the malectin family.</text>
</comment>
<evidence type="ECO:0000256" key="11">
    <source>
        <dbReference type="SAM" id="SignalP"/>
    </source>
</evidence>
<feature type="chain" id="PRO_5003972155" description="Malectin domain-containing protein" evidence="11">
    <location>
        <begin position="24"/>
        <end position="467"/>
    </location>
</feature>
<evidence type="ECO:0000313" key="14">
    <source>
        <dbReference type="Proteomes" id="UP000010959"/>
    </source>
</evidence>
<keyword evidence="9" id="KW-0119">Carbohydrate metabolism</keyword>
<reference evidence="13 14" key="1">
    <citation type="journal article" date="2013" name="Mar. Genomics">
        <title>Expression of sulfatases in Rhodopirellula baltica and the diversity of sulfatases in the genus Rhodopirellula.</title>
        <authorList>
            <person name="Wegner C.E."/>
            <person name="Richter-Heitmann T."/>
            <person name="Klindworth A."/>
            <person name="Klockow C."/>
            <person name="Richter M."/>
            <person name="Achstetter T."/>
            <person name="Glockner F.O."/>
            <person name="Harder J."/>
        </authorList>
    </citation>
    <scope>NUCLEOTIDE SEQUENCE [LARGE SCALE GENOMIC DNA]</scope>
    <source>
        <strain evidence="13 14">SWK14</strain>
    </source>
</reference>
<keyword evidence="5" id="KW-0256">Endoplasmic reticulum</keyword>
<feature type="signal peptide" evidence="11">
    <location>
        <begin position="1"/>
        <end position="23"/>
    </location>
</feature>
<dbReference type="InterPro" id="IPR021720">
    <property type="entry name" value="Malectin_dom"/>
</dbReference>
<evidence type="ECO:0000256" key="6">
    <source>
        <dbReference type="ARBA" id="ARBA00022989"/>
    </source>
</evidence>
<proteinExistence type="inferred from homology"/>
<organism evidence="13 14">
    <name type="scientific">Rhodopirellula baltica SWK14</name>
    <dbReference type="NCBI Taxonomy" id="993516"/>
    <lineage>
        <taxon>Bacteria</taxon>
        <taxon>Pseudomonadati</taxon>
        <taxon>Planctomycetota</taxon>
        <taxon>Planctomycetia</taxon>
        <taxon>Pirellulales</taxon>
        <taxon>Pirellulaceae</taxon>
        <taxon>Rhodopirellula</taxon>
    </lineage>
</organism>
<evidence type="ECO:0000256" key="1">
    <source>
        <dbReference type="ARBA" id="ARBA00004115"/>
    </source>
</evidence>
<feature type="transmembrane region" description="Helical" evidence="10">
    <location>
        <begin position="409"/>
        <end position="434"/>
    </location>
</feature>
<dbReference type="InterPro" id="IPR039155">
    <property type="entry name" value="MLEC"/>
</dbReference>
<keyword evidence="8" id="KW-0325">Glycoprotein</keyword>
<feature type="transmembrane region" description="Helical" evidence="10">
    <location>
        <begin position="371"/>
        <end position="389"/>
    </location>
</feature>
<feature type="domain" description="Malectin" evidence="12">
    <location>
        <begin position="28"/>
        <end position="157"/>
    </location>
</feature>
<sequence>MELKMKPSCLCLCIILIATPAIRGQDIPLNVAEQPDTQDKSQLTGLDTDKELDLTATLDEFLVNSEHWGMRSFAQDVADGDYLVNLYFAETFPRITGPGQRVFSFRVNGIEFDEFDIWQKAGGSNRVYVESVPIKINSGILWVTFSSEMDYPTIKAIEVIPQKETASVEEIIRINAGGQATAIDSSGRKWLADQGFMGGRTISGNRFFGNGGFRWAPTQSTLVFMNHDEDVNLRLEEAELPAALRFVHPRLDEDQNGVASVVEVARFDAFILRHPQGSELKAALTEDTAPTEQTIARLRETLDAFESEAARLDADVVVQLSTAKQAEWGSYLFTVVAMMLAALSFGHLLTANPPRRQRWTQIDASPIATRTVIESLVLIGLLSCIDLLWTTTMSTEIHFQEMNPVGNHFLLEGTSLTTFKVVSLASALALLFFLRKFKGAQMASWWTCMVCTLVTFRWIVLDSTMLS</sequence>
<keyword evidence="7 10" id="KW-0472">Membrane</keyword>
<dbReference type="PANTHER" id="PTHR13460:SF0">
    <property type="entry name" value="MALECTIN"/>
    <property type="match status" value="1"/>
</dbReference>
<evidence type="ECO:0000256" key="10">
    <source>
        <dbReference type="SAM" id="Phobius"/>
    </source>
</evidence>
<evidence type="ECO:0000256" key="5">
    <source>
        <dbReference type="ARBA" id="ARBA00022824"/>
    </source>
</evidence>
<dbReference type="AlphaFoldDB" id="L7C9N1"/>
<dbReference type="PATRIC" id="fig|993516.3.peg.5505"/>
<name>L7C9N1_RHOBT</name>